<dbReference type="EMBL" id="AALAOU010000022">
    <property type="protein sequence ID" value="ECX6661809.1"/>
    <property type="molecule type" value="Genomic_DNA"/>
</dbReference>
<reference evidence="2" key="1">
    <citation type="submission" date="2019-09" db="EMBL/GenBank/DDBJ databases">
        <authorList>
            <consortium name="PulseNet: The National Subtyping Network for Foodborne Disease Surveillance"/>
            <person name="Tarr C.L."/>
            <person name="Trees E."/>
            <person name="Katz L.S."/>
            <person name="Carleton-Romer H.A."/>
            <person name="Stroika S."/>
            <person name="Kucerova Z."/>
            <person name="Roache K.F."/>
            <person name="Sabol A.L."/>
            <person name="Besser J."/>
            <person name="Gerner-Smidt P."/>
        </authorList>
    </citation>
    <scope>NUCLEOTIDE SEQUENCE</scope>
    <source>
        <strain evidence="2">PNUSAS101199</strain>
    </source>
</reference>
<feature type="compositionally biased region" description="Polar residues" evidence="1">
    <location>
        <begin position="14"/>
        <end position="23"/>
    </location>
</feature>
<accession>A0A619I1S4</accession>
<sequence length="281" mass="31901">MFHSHRSLHHHRSTPMSNTEHFQLTSGPLRSSITIELHTHLATRTWTGRQANPEENIHSIIGMPRFINIMNVIRLDSMADNPYADLWMLNLEERLLAAREEMNTLIGNMKTVFSQLPEMMTVEGCTSIQPARFPVFSASQLGFIAIYLLTDFDELMRNALLAQHMALINRTEINDLRQRGGNIIRSILVLAQRYRRIPVTRQDIREGNARALAAMEQAGPVPADIFDGSRRAACAPPLRALRETVTEAVQQDAILQHDDADITEKQETQTEDENNDTEPDI</sequence>
<evidence type="ECO:0000256" key="1">
    <source>
        <dbReference type="SAM" id="MobiDB-lite"/>
    </source>
</evidence>
<protein>
    <submittedName>
        <fullName evidence="2">TIGR03761 family integrating conjugative element protein</fullName>
    </submittedName>
</protein>
<evidence type="ECO:0000313" key="2">
    <source>
        <dbReference type="EMBL" id="ECX6661809.1"/>
    </source>
</evidence>
<dbReference type="InterPro" id="IPR014996">
    <property type="entry name" value="AcaB"/>
</dbReference>
<dbReference type="Pfam" id="PF08900">
    <property type="entry name" value="AcaB"/>
    <property type="match status" value="1"/>
</dbReference>
<feature type="compositionally biased region" description="Basic residues" evidence="1">
    <location>
        <begin position="1"/>
        <end position="13"/>
    </location>
</feature>
<feature type="compositionally biased region" description="Basic and acidic residues" evidence="1">
    <location>
        <begin position="255"/>
        <end position="268"/>
    </location>
</feature>
<dbReference type="NCBIfam" id="TIGR03761">
    <property type="entry name" value="ICE_PFL4669"/>
    <property type="match status" value="1"/>
</dbReference>
<feature type="region of interest" description="Disordered" evidence="1">
    <location>
        <begin position="1"/>
        <end position="23"/>
    </location>
</feature>
<name>A0A619I1S4_SALER</name>
<comment type="caution">
    <text evidence="2">The sequence shown here is derived from an EMBL/GenBank/DDBJ whole genome shotgun (WGS) entry which is preliminary data.</text>
</comment>
<dbReference type="AlphaFoldDB" id="A0A619I1S4"/>
<organism evidence="2">
    <name type="scientific">Salmonella enterica</name>
    <name type="common">Salmonella choleraesuis</name>
    <dbReference type="NCBI Taxonomy" id="28901"/>
    <lineage>
        <taxon>Bacteria</taxon>
        <taxon>Pseudomonadati</taxon>
        <taxon>Pseudomonadota</taxon>
        <taxon>Gammaproteobacteria</taxon>
        <taxon>Enterobacterales</taxon>
        <taxon>Enterobacteriaceae</taxon>
        <taxon>Salmonella</taxon>
    </lineage>
</organism>
<feature type="region of interest" description="Disordered" evidence="1">
    <location>
        <begin position="254"/>
        <end position="281"/>
    </location>
</feature>
<feature type="compositionally biased region" description="Acidic residues" evidence="1">
    <location>
        <begin position="269"/>
        <end position="281"/>
    </location>
</feature>
<gene>
    <name evidence="2" type="ORF">F6X26_23120</name>
</gene>
<proteinExistence type="predicted"/>